<dbReference type="InterPro" id="IPR013783">
    <property type="entry name" value="Ig-like_fold"/>
</dbReference>
<name>A0A6I8PH85_ORNAN</name>
<dbReference type="InterPro" id="IPR007110">
    <property type="entry name" value="Ig-like_dom"/>
</dbReference>
<evidence type="ECO:0000256" key="6">
    <source>
        <dbReference type="ARBA" id="ARBA00022989"/>
    </source>
</evidence>
<evidence type="ECO:0000256" key="10">
    <source>
        <dbReference type="ARBA" id="ARBA00023319"/>
    </source>
</evidence>
<evidence type="ECO:0000256" key="7">
    <source>
        <dbReference type="ARBA" id="ARBA00023136"/>
    </source>
</evidence>
<dbReference type="CDD" id="cd05716">
    <property type="entry name" value="IgV_pIgR_like"/>
    <property type="match status" value="1"/>
</dbReference>
<dbReference type="Proteomes" id="UP000002279">
    <property type="component" value="Chromosome X5"/>
</dbReference>
<sequence>MGPGDRTMQLPAALLLLWLPGCFSERDSVEVRSPGQVSGLAGGSLVLQCHYDKGWENYRKWWCRGALWLSCEILVTTTVSQRDKRVSIRDDHGARTITVTMENLRESDTDTYWCGIERSSDDLGAHVRVKVFPGKIPVMGTSTCVCVCM</sequence>
<keyword evidence="4 12" id="KW-0732">Signal</keyword>
<dbReference type="InParanoid" id="A0A6I8PH85"/>
<dbReference type="PANTHER" id="PTHR11860">
    <property type="entry name" value="POLYMERIC-IMMUNOGLOBULIN RECEPTOR"/>
    <property type="match status" value="1"/>
</dbReference>
<feature type="signal peptide" evidence="12">
    <location>
        <begin position="1"/>
        <end position="24"/>
    </location>
</feature>
<dbReference type="Pfam" id="PF07686">
    <property type="entry name" value="V-set"/>
    <property type="match status" value="1"/>
</dbReference>
<keyword evidence="8" id="KW-1015">Disulfide bond</keyword>
<evidence type="ECO:0000313" key="15">
    <source>
        <dbReference type="Proteomes" id="UP000002279"/>
    </source>
</evidence>
<feature type="domain" description="Ig-like" evidence="13">
    <location>
        <begin position="11"/>
        <end position="130"/>
    </location>
</feature>
<dbReference type="InterPro" id="IPR036179">
    <property type="entry name" value="Ig-like_dom_sf"/>
</dbReference>
<evidence type="ECO:0000256" key="4">
    <source>
        <dbReference type="ARBA" id="ARBA00022729"/>
    </source>
</evidence>
<keyword evidence="7" id="KW-0472">Membrane</keyword>
<dbReference type="GO" id="GO:0004888">
    <property type="term" value="F:transmembrane signaling receptor activity"/>
    <property type="evidence" value="ECO:0000318"/>
    <property type="project" value="GO_Central"/>
</dbReference>
<reference evidence="14 15" key="1">
    <citation type="journal article" date="2008" name="Nature">
        <title>Genome analysis of the platypus reveals unique signatures of evolution.</title>
        <authorList>
            <person name="Warren W.C."/>
            <person name="Hillier L.W."/>
            <person name="Marshall Graves J.A."/>
            <person name="Birney E."/>
            <person name="Ponting C.P."/>
            <person name="Grutzner F."/>
            <person name="Belov K."/>
            <person name="Miller W."/>
            <person name="Clarke L."/>
            <person name="Chinwalla A.T."/>
            <person name="Yang S.P."/>
            <person name="Heger A."/>
            <person name="Locke D.P."/>
            <person name="Miethke P."/>
            <person name="Waters P.D."/>
            <person name="Veyrunes F."/>
            <person name="Fulton L."/>
            <person name="Fulton B."/>
            <person name="Graves T."/>
            <person name="Wallis J."/>
            <person name="Puente X.S."/>
            <person name="Lopez-Otin C."/>
            <person name="Ordonez G.R."/>
            <person name="Eichler E.E."/>
            <person name="Chen L."/>
            <person name="Cheng Z."/>
            <person name="Deakin J.E."/>
            <person name="Alsop A."/>
            <person name="Thompson K."/>
            <person name="Kirby P."/>
            <person name="Papenfuss A.T."/>
            <person name="Wakefield M.J."/>
            <person name="Olender T."/>
            <person name="Lancet D."/>
            <person name="Huttley G.A."/>
            <person name="Smit A.F."/>
            <person name="Pask A."/>
            <person name="Temple-Smith P."/>
            <person name="Batzer M.A."/>
            <person name="Walker J.A."/>
            <person name="Konkel M.K."/>
            <person name="Harris R.S."/>
            <person name="Whittington C.M."/>
            <person name="Wong E.S."/>
            <person name="Gemmell N.J."/>
            <person name="Buschiazzo E."/>
            <person name="Vargas Jentzsch I.M."/>
            <person name="Merkel A."/>
            <person name="Schmitz J."/>
            <person name="Zemann A."/>
            <person name="Churakov G."/>
            <person name="Kriegs J.O."/>
            <person name="Brosius J."/>
            <person name="Murchison E.P."/>
            <person name="Sachidanandam R."/>
            <person name="Smith C."/>
            <person name="Hannon G.J."/>
            <person name="Tsend-Ayush E."/>
            <person name="McMillan D."/>
            <person name="Attenborough R."/>
            <person name="Rens W."/>
            <person name="Ferguson-Smith M."/>
            <person name="Lefevre C.M."/>
            <person name="Sharp J.A."/>
            <person name="Nicholas K.R."/>
            <person name="Ray D.A."/>
            <person name="Kube M."/>
            <person name="Reinhardt R."/>
            <person name="Pringle T.H."/>
            <person name="Taylor J."/>
            <person name="Jones R.C."/>
            <person name="Nixon B."/>
            <person name="Dacheux J.L."/>
            <person name="Niwa H."/>
            <person name="Sekita Y."/>
            <person name="Huang X."/>
            <person name="Stark A."/>
            <person name="Kheradpour P."/>
            <person name="Kellis M."/>
            <person name="Flicek P."/>
            <person name="Chen Y."/>
            <person name="Webber C."/>
            <person name="Hardison R."/>
            <person name="Nelson J."/>
            <person name="Hallsworth-Pepin K."/>
            <person name="Delehaunty K."/>
            <person name="Markovic C."/>
            <person name="Minx P."/>
            <person name="Feng Y."/>
            <person name="Kremitzki C."/>
            <person name="Mitreva M."/>
            <person name="Glasscock J."/>
            <person name="Wylie T."/>
            <person name="Wohldmann P."/>
            <person name="Thiru P."/>
            <person name="Nhan M.N."/>
            <person name="Pohl C.S."/>
            <person name="Smith S.M."/>
            <person name="Hou S."/>
            <person name="Nefedov M."/>
            <person name="de Jong P.J."/>
            <person name="Renfree M.B."/>
            <person name="Mardis E.R."/>
            <person name="Wilson R.K."/>
        </authorList>
    </citation>
    <scope>NUCLEOTIDE SEQUENCE [LARGE SCALE GENOMIC DNA]</scope>
    <source>
        <strain evidence="14 15">Glennie</strain>
    </source>
</reference>
<dbReference type="InterPro" id="IPR003599">
    <property type="entry name" value="Ig_sub"/>
</dbReference>
<evidence type="ECO:0000256" key="3">
    <source>
        <dbReference type="ARBA" id="ARBA00022692"/>
    </source>
</evidence>
<dbReference type="AlphaFoldDB" id="A0A6I8PH85"/>
<evidence type="ECO:0000256" key="9">
    <source>
        <dbReference type="ARBA" id="ARBA00023170"/>
    </source>
</evidence>
<evidence type="ECO:0000256" key="11">
    <source>
        <dbReference type="ARBA" id="ARBA00043958"/>
    </source>
</evidence>
<keyword evidence="15" id="KW-1185">Reference proteome</keyword>
<dbReference type="PANTHER" id="PTHR11860:SF101">
    <property type="entry name" value="CMRF35-LIKE MOLECULE 1"/>
    <property type="match status" value="1"/>
</dbReference>
<reference evidence="14" key="3">
    <citation type="submission" date="2025-09" db="UniProtKB">
        <authorList>
            <consortium name="Ensembl"/>
        </authorList>
    </citation>
    <scope>IDENTIFICATION</scope>
    <source>
        <strain evidence="14">Glennie</strain>
    </source>
</reference>
<keyword evidence="5" id="KW-0391">Immunity</keyword>
<keyword evidence="10" id="KW-0393">Immunoglobulin domain</keyword>
<dbReference type="Gene3D" id="2.60.40.10">
    <property type="entry name" value="Immunoglobulins"/>
    <property type="match status" value="1"/>
</dbReference>
<evidence type="ECO:0000256" key="2">
    <source>
        <dbReference type="ARBA" id="ARBA00022475"/>
    </source>
</evidence>
<dbReference type="FunFam" id="2.60.40.10:FF:000370">
    <property type="entry name" value="CMRF35-like molecule 1"/>
    <property type="match status" value="1"/>
</dbReference>
<evidence type="ECO:0000313" key="14">
    <source>
        <dbReference type="Ensembl" id="ENSOANP00000053342.1"/>
    </source>
</evidence>
<keyword evidence="9" id="KW-0675">Receptor</keyword>
<dbReference type="InterPro" id="IPR050671">
    <property type="entry name" value="CD300_family_receptors"/>
</dbReference>
<dbReference type="FunCoup" id="A0A6I8PH85">
    <property type="interactions" value="561"/>
</dbReference>
<dbReference type="InterPro" id="IPR013106">
    <property type="entry name" value="Ig_V-set"/>
</dbReference>
<dbReference type="SMART" id="SM00409">
    <property type="entry name" value="IG"/>
    <property type="match status" value="1"/>
</dbReference>
<dbReference type="GO" id="GO:0005886">
    <property type="term" value="C:plasma membrane"/>
    <property type="evidence" value="ECO:0000318"/>
    <property type="project" value="GO_Central"/>
</dbReference>
<evidence type="ECO:0000259" key="13">
    <source>
        <dbReference type="PROSITE" id="PS50835"/>
    </source>
</evidence>
<dbReference type="GO" id="GO:0002757">
    <property type="term" value="P:immune response-activating signaling pathway"/>
    <property type="evidence" value="ECO:0000318"/>
    <property type="project" value="GO_Central"/>
</dbReference>
<dbReference type="SUPFAM" id="SSF48726">
    <property type="entry name" value="Immunoglobulin"/>
    <property type="match status" value="1"/>
</dbReference>
<evidence type="ECO:0000256" key="1">
    <source>
        <dbReference type="ARBA" id="ARBA00004251"/>
    </source>
</evidence>
<dbReference type="Ensembl" id="ENSOANT00000046961.1">
    <property type="protein sequence ID" value="ENSOANP00000053342.1"/>
    <property type="gene ID" value="ENSOANG00000040454.1"/>
</dbReference>
<evidence type="ECO:0000256" key="5">
    <source>
        <dbReference type="ARBA" id="ARBA00022859"/>
    </source>
</evidence>
<keyword evidence="3" id="KW-0812">Transmembrane</keyword>
<accession>A0A6I8PH85</accession>
<evidence type="ECO:0000256" key="12">
    <source>
        <dbReference type="SAM" id="SignalP"/>
    </source>
</evidence>
<reference evidence="14" key="2">
    <citation type="submission" date="2025-08" db="UniProtKB">
        <authorList>
            <consortium name="Ensembl"/>
        </authorList>
    </citation>
    <scope>IDENTIFICATION</scope>
    <source>
        <strain evidence="14">Glennie</strain>
    </source>
</reference>
<dbReference type="GeneTree" id="ENSGT00940000154332"/>
<proteinExistence type="inferred from homology"/>
<protein>
    <recommendedName>
        <fullName evidence="13">Ig-like domain-containing protein</fullName>
    </recommendedName>
</protein>
<comment type="subcellular location">
    <subcellularLocation>
        <location evidence="1">Cell membrane</location>
        <topology evidence="1">Single-pass type I membrane protein</topology>
    </subcellularLocation>
</comment>
<evidence type="ECO:0000256" key="8">
    <source>
        <dbReference type="ARBA" id="ARBA00023157"/>
    </source>
</evidence>
<dbReference type="PROSITE" id="PS50835">
    <property type="entry name" value="IG_LIKE"/>
    <property type="match status" value="1"/>
</dbReference>
<comment type="similarity">
    <text evidence="11">Belongs to the CD300 family.</text>
</comment>
<organism evidence="14 15">
    <name type="scientific">Ornithorhynchus anatinus</name>
    <name type="common">Duckbill platypus</name>
    <dbReference type="NCBI Taxonomy" id="9258"/>
    <lineage>
        <taxon>Eukaryota</taxon>
        <taxon>Metazoa</taxon>
        <taxon>Chordata</taxon>
        <taxon>Craniata</taxon>
        <taxon>Vertebrata</taxon>
        <taxon>Euteleostomi</taxon>
        <taxon>Mammalia</taxon>
        <taxon>Monotremata</taxon>
        <taxon>Ornithorhynchidae</taxon>
        <taxon>Ornithorhynchus</taxon>
    </lineage>
</organism>
<keyword evidence="6" id="KW-1133">Transmembrane helix</keyword>
<feature type="chain" id="PRO_5026310566" description="Ig-like domain-containing protein" evidence="12">
    <location>
        <begin position="25"/>
        <end position="149"/>
    </location>
</feature>
<keyword evidence="2" id="KW-1003">Cell membrane</keyword>
<dbReference type="OMA" id="VQAHINC"/>